<dbReference type="PANTHER" id="PTHR35276">
    <property type="entry name" value="S-ADENOSYL-L-METHIONINE-DEPENDENT METHYLTRANSFERASES SUPERFAMILY PROTEIN"/>
    <property type="match status" value="1"/>
</dbReference>
<evidence type="ECO:0000313" key="2">
    <source>
        <dbReference type="Proteomes" id="UP001357733"/>
    </source>
</evidence>
<gene>
    <name evidence="1" type="ORF">VLK81_06200</name>
</gene>
<organism evidence="1 2">
    <name type="scientific">Citroniella saccharovorans</name>
    <dbReference type="NCBI Taxonomy" id="2053367"/>
    <lineage>
        <taxon>Bacteria</taxon>
        <taxon>Bacillati</taxon>
        <taxon>Bacillota</taxon>
        <taxon>Tissierellia</taxon>
        <taxon>Tissierellales</taxon>
        <taxon>Peptoniphilaceae</taxon>
        <taxon>Citroniella</taxon>
    </lineage>
</organism>
<name>A0AAW9MUS9_9FIRM</name>
<dbReference type="RefSeq" id="WP_324619782.1">
    <property type="nucleotide sequence ID" value="NZ_JAYKOT010000003.1"/>
</dbReference>
<comment type="caution">
    <text evidence="1">The sequence shown here is derived from an EMBL/GenBank/DDBJ whole genome shotgun (WGS) entry which is preliminary data.</text>
</comment>
<keyword evidence="1" id="KW-0489">Methyltransferase</keyword>
<protein>
    <submittedName>
        <fullName evidence="1">Class I SAM-dependent methyltransferase</fullName>
        <ecNumber evidence="1">2.1.1.-</ecNumber>
    </submittedName>
</protein>
<dbReference type="SUPFAM" id="SSF53335">
    <property type="entry name" value="S-adenosyl-L-methionine-dependent methyltransferases"/>
    <property type="match status" value="1"/>
</dbReference>
<dbReference type="AlphaFoldDB" id="A0AAW9MUS9"/>
<dbReference type="EMBL" id="JAYKOT010000003">
    <property type="protein sequence ID" value="MEB3429603.1"/>
    <property type="molecule type" value="Genomic_DNA"/>
</dbReference>
<dbReference type="GO" id="GO:0032259">
    <property type="term" value="P:methylation"/>
    <property type="evidence" value="ECO:0007669"/>
    <property type="project" value="UniProtKB-KW"/>
</dbReference>
<dbReference type="Proteomes" id="UP001357733">
    <property type="component" value="Unassembled WGS sequence"/>
</dbReference>
<dbReference type="PANTHER" id="PTHR35276:SF1">
    <property type="entry name" value="TRNA (MNM(5)S(2)U34)-METHYLTRANSFERASE, CHLOROPLASTIC"/>
    <property type="match status" value="1"/>
</dbReference>
<dbReference type="GO" id="GO:0008168">
    <property type="term" value="F:methyltransferase activity"/>
    <property type="evidence" value="ECO:0007669"/>
    <property type="project" value="UniProtKB-KW"/>
</dbReference>
<sequence length="190" mass="21932">MIDIKNVTVILDYIIDSFKYPNEIESIVDMTLGNGYDSLKLLKHFDSAFLYGFDIQKSAITNSTILLDKNNLNGRYLFFNKSHEKASEYINKKIDIIIYNLGYLPGGDKKIKTTYKTTVLSLMDCIENLSKIGTFVFITLYLGHEGGQEEYNSVIEYLKTLDQKKFNIFEISFINQINNPPKLIVIERKK</sequence>
<accession>A0AAW9MUS9</accession>
<reference evidence="1 2" key="1">
    <citation type="submission" date="2024-01" db="EMBL/GenBank/DDBJ databases">
        <title>Complete genome sequence of Citroniella saccharovorans strain M6.X9, isolated from human fecal sample.</title>
        <authorList>
            <person name="Cheng G."/>
            <person name="Westerholm M."/>
            <person name="Schnurer A."/>
        </authorList>
    </citation>
    <scope>NUCLEOTIDE SEQUENCE [LARGE SCALE GENOMIC DNA]</scope>
    <source>
        <strain evidence="1 2">DSM 29873</strain>
    </source>
</reference>
<dbReference type="InterPro" id="IPR029063">
    <property type="entry name" value="SAM-dependent_MTases_sf"/>
</dbReference>
<dbReference type="Gene3D" id="3.40.50.150">
    <property type="entry name" value="Vaccinia Virus protein VP39"/>
    <property type="match status" value="1"/>
</dbReference>
<evidence type="ECO:0000313" key="1">
    <source>
        <dbReference type="EMBL" id="MEB3429603.1"/>
    </source>
</evidence>
<dbReference type="InterPro" id="IPR010719">
    <property type="entry name" value="MnmM_MeTrfase"/>
</dbReference>
<keyword evidence="2" id="KW-1185">Reference proteome</keyword>
<dbReference type="Pfam" id="PF06962">
    <property type="entry name" value="rRNA_methylase"/>
    <property type="match status" value="1"/>
</dbReference>
<proteinExistence type="predicted"/>
<dbReference type="EC" id="2.1.1.-" evidence="1"/>
<keyword evidence="1" id="KW-0808">Transferase</keyword>